<evidence type="ECO:0000256" key="2">
    <source>
        <dbReference type="ARBA" id="ARBA00022730"/>
    </source>
</evidence>
<keyword evidence="7" id="KW-0820">tRNA-binding</keyword>
<name>A0AA41U8S3_9MICO</name>
<dbReference type="FunFam" id="1.10.8.50:FF:000001">
    <property type="entry name" value="30S ribosomal protein S13"/>
    <property type="match status" value="1"/>
</dbReference>
<dbReference type="GO" id="GO:0000049">
    <property type="term" value="F:tRNA binding"/>
    <property type="evidence" value="ECO:0007669"/>
    <property type="project" value="UniProtKB-UniRule"/>
</dbReference>
<dbReference type="RefSeq" id="WP_236090538.1">
    <property type="nucleotide sequence ID" value="NZ_JAKGSG010000046.1"/>
</dbReference>
<dbReference type="GO" id="GO:0005829">
    <property type="term" value="C:cytosol"/>
    <property type="evidence" value="ECO:0007669"/>
    <property type="project" value="TreeGrafter"/>
</dbReference>
<comment type="caution">
    <text evidence="10">The sequence shown here is derived from an EMBL/GenBank/DDBJ whole genome shotgun (WGS) entry which is preliminary data.</text>
</comment>
<dbReference type="PROSITE" id="PS00646">
    <property type="entry name" value="RIBOSOMAL_S13_1"/>
    <property type="match status" value="1"/>
</dbReference>
<dbReference type="PANTHER" id="PTHR10871">
    <property type="entry name" value="30S RIBOSOMAL PROTEIN S13/40S RIBOSOMAL PROTEIN S18"/>
    <property type="match status" value="1"/>
</dbReference>
<dbReference type="GO" id="GO:0006412">
    <property type="term" value="P:translation"/>
    <property type="evidence" value="ECO:0007669"/>
    <property type="project" value="UniProtKB-UniRule"/>
</dbReference>
<dbReference type="GO" id="GO:0015935">
    <property type="term" value="C:small ribosomal subunit"/>
    <property type="evidence" value="ECO:0007669"/>
    <property type="project" value="TreeGrafter"/>
</dbReference>
<dbReference type="EMBL" id="JAKGSG010000046">
    <property type="protein sequence ID" value="MCF4122745.1"/>
    <property type="molecule type" value="Genomic_DNA"/>
</dbReference>
<evidence type="ECO:0000256" key="5">
    <source>
        <dbReference type="ARBA" id="ARBA00023274"/>
    </source>
</evidence>
<evidence type="ECO:0000256" key="4">
    <source>
        <dbReference type="ARBA" id="ARBA00022980"/>
    </source>
</evidence>
<dbReference type="InterPro" id="IPR027437">
    <property type="entry name" value="Rbsml_uS13_C"/>
</dbReference>
<evidence type="ECO:0000256" key="8">
    <source>
        <dbReference type="RuleBase" id="RU003830"/>
    </source>
</evidence>
<evidence type="ECO:0000313" key="11">
    <source>
        <dbReference type="Proteomes" id="UP001165405"/>
    </source>
</evidence>
<comment type="function">
    <text evidence="7">Located at the top of the head of the 30S subunit, it contacts several helices of the 16S rRNA. In the 70S ribosome it contacts the 23S rRNA (bridge B1a) and protein L5 of the 50S subunit (bridge B1b), connecting the 2 subunits; these bridges are implicated in subunit movement. Contacts the tRNAs in the A and P-sites.</text>
</comment>
<dbReference type="InterPro" id="IPR001892">
    <property type="entry name" value="Ribosomal_uS13"/>
</dbReference>
<dbReference type="InterPro" id="IPR019980">
    <property type="entry name" value="Ribosomal_uS13_bac-type"/>
</dbReference>
<organism evidence="10 11">
    <name type="scientific">Antribacter soli</name>
    <dbReference type="NCBI Taxonomy" id="2910976"/>
    <lineage>
        <taxon>Bacteria</taxon>
        <taxon>Bacillati</taxon>
        <taxon>Actinomycetota</taxon>
        <taxon>Actinomycetes</taxon>
        <taxon>Micrococcales</taxon>
        <taxon>Promicromonosporaceae</taxon>
        <taxon>Antribacter</taxon>
    </lineage>
</organism>
<accession>A0AA41U8S3</accession>
<protein>
    <recommendedName>
        <fullName evidence="6 7">Small ribosomal subunit protein uS13</fullName>
    </recommendedName>
</protein>
<comment type="subunit">
    <text evidence="7">Part of the 30S ribosomal subunit. Forms a loose heterodimer with protein S19. Forms two bridges to the 50S subunit in the 70S ribosome.</text>
</comment>
<evidence type="ECO:0000256" key="3">
    <source>
        <dbReference type="ARBA" id="ARBA00022884"/>
    </source>
</evidence>
<keyword evidence="3 7" id="KW-0694">RNA-binding</keyword>
<evidence type="ECO:0000313" key="10">
    <source>
        <dbReference type="EMBL" id="MCF4122745.1"/>
    </source>
</evidence>
<sequence>MARLIGVDLPRDKRLEVALTYIYGVGRTRAQQTLAATGVSPDVRVKDLGDAELVTLRDYLEANFKLEGDLRREVAADIRRKVEIGTYQGLRHRRGLPVRGQRTKTNARTRKGPKRTVAGKKKAR</sequence>
<feature type="region of interest" description="Disordered" evidence="9">
    <location>
        <begin position="93"/>
        <end position="124"/>
    </location>
</feature>
<dbReference type="InterPro" id="IPR018269">
    <property type="entry name" value="Ribosomal_uS13_CS"/>
</dbReference>
<keyword evidence="5 7" id="KW-0687">Ribonucleoprotein</keyword>
<dbReference type="Pfam" id="PF00416">
    <property type="entry name" value="Ribosomal_S13"/>
    <property type="match status" value="1"/>
</dbReference>
<proteinExistence type="inferred from homology"/>
<reference evidence="10" key="1">
    <citation type="submission" date="2022-01" db="EMBL/GenBank/DDBJ databases">
        <title>Antribacter sp. nov., isolated from Guizhou of China.</title>
        <authorList>
            <person name="Chengliang C."/>
            <person name="Ya Z."/>
        </authorList>
    </citation>
    <scope>NUCLEOTIDE SEQUENCE</scope>
    <source>
        <strain evidence="10">KLBMP 9083</strain>
    </source>
</reference>
<evidence type="ECO:0000256" key="9">
    <source>
        <dbReference type="SAM" id="MobiDB-lite"/>
    </source>
</evidence>
<dbReference type="PROSITE" id="PS50159">
    <property type="entry name" value="RIBOSOMAL_S13_2"/>
    <property type="match status" value="1"/>
</dbReference>
<dbReference type="PANTHER" id="PTHR10871:SF1">
    <property type="entry name" value="SMALL RIBOSOMAL SUBUNIT PROTEIN US13M"/>
    <property type="match status" value="1"/>
</dbReference>
<dbReference type="FunFam" id="4.10.910.10:FF:000001">
    <property type="entry name" value="30S ribosomal protein S13"/>
    <property type="match status" value="1"/>
</dbReference>
<dbReference type="SUPFAM" id="SSF46946">
    <property type="entry name" value="S13-like H2TH domain"/>
    <property type="match status" value="1"/>
</dbReference>
<keyword evidence="4 7" id="KW-0689">Ribosomal protein</keyword>
<dbReference type="GO" id="GO:0019843">
    <property type="term" value="F:rRNA binding"/>
    <property type="evidence" value="ECO:0007669"/>
    <property type="project" value="UniProtKB-UniRule"/>
</dbReference>
<evidence type="ECO:0000256" key="1">
    <source>
        <dbReference type="ARBA" id="ARBA00008080"/>
    </source>
</evidence>
<gene>
    <name evidence="7 10" type="primary">rpsM</name>
    <name evidence="10" type="ORF">L1785_17330</name>
</gene>
<dbReference type="PIRSF" id="PIRSF002134">
    <property type="entry name" value="Ribosomal_S13"/>
    <property type="match status" value="1"/>
</dbReference>
<dbReference type="InterPro" id="IPR010979">
    <property type="entry name" value="Ribosomal_uS13-like_H2TH"/>
</dbReference>
<comment type="similarity">
    <text evidence="1 7 8">Belongs to the universal ribosomal protein uS13 family.</text>
</comment>
<dbReference type="GO" id="GO:0003735">
    <property type="term" value="F:structural constituent of ribosome"/>
    <property type="evidence" value="ECO:0007669"/>
    <property type="project" value="InterPro"/>
</dbReference>
<keyword evidence="2 7" id="KW-0699">rRNA-binding</keyword>
<dbReference type="Proteomes" id="UP001165405">
    <property type="component" value="Unassembled WGS sequence"/>
</dbReference>
<dbReference type="Gene3D" id="4.10.910.10">
    <property type="entry name" value="30s ribosomal protein s13, domain 2"/>
    <property type="match status" value="1"/>
</dbReference>
<evidence type="ECO:0000256" key="6">
    <source>
        <dbReference type="ARBA" id="ARBA00035166"/>
    </source>
</evidence>
<evidence type="ECO:0000256" key="7">
    <source>
        <dbReference type="HAMAP-Rule" id="MF_01315"/>
    </source>
</evidence>
<dbReference type="AlphaFoldDB" id="A0AA41U8S3"/>
<dbReference type="NCBIfam" id="TIGR03631">
    <property type="entry name" value="uS13_bact"/>
    <property type="match status" value="1"/>
</dbReference>
<keyword evidence="11" id="KW-1185">Reference proteome</keyword>
<dbReference type="Gene3D" id="1.10.8.50">
    <property type="match status" value="1"/>
</dbReference>
<dbReference type="HAMAP" id="MF_01315">
    <property type="entry name" value="Ribosomal_uS13"/>
    <property type="match status" value="1"/>
</dbReference>